<feature type="region of interest" description="Disordered" evidence="1">
    <location>
        <begin position="1"/>
        <end position="26"/>
    </location>
</feature>
<protein>
    <submittedName>
        <fullName evidence="3">Uncharacterized protein</fullName>
    </submittedName>
</protein>
<evidence type="ECO:0000256" key="2">
    <source>
        <dbReference type="SAM" id="Phobius"/>
    </source>
</evidence>
<keyword evidence="4" id="KW-1185">Reference proteome</keyword>
<keyword evidence="2" id="KW-0472">Membrane</keyword>
<evidence type="ECO:0000256" key="1">
    <source>
        <dbReference type="SAM" id="MobiDB-lite"/>
    </source>
</evidence>
<organism evidence="3 4">
    <name type="scientific">Streptomyces lonarensis</name>
    <dbReference type="NCBI Taxonomy" id="700599"/>
    <lineage>
        <taxon>Bacteria</taxon>
        <taxon>Bacillati</taxon>
        <taxon>Actinomycetota</taxon>
        <taxon>Actinomycetes</taxon>
        <taxon>Kitasatosporales</taxon>
        <taxon>Streptomycetaceae</taxon>
        <taxon>Streptomyces</taxon>
    </lineage>
</organism>
<feature type="transmembrane region" description="Helical" evidence="2">
    <location>
        <begin position="167"/>
        <end position="187"/>
    </location>
</feature>
<feature type="region of interest" description="Disordered" evidence="1">
    <location>
        <begin position="54"/>
        <end position="161"/>
    </location>
</feature>
<feature type="compositionally biased region" description="Gly residues" evidence="1">
    <location>
        <begin position="145"/>
        <end position="160"/>
    </location>
</feature>
<comment type="caution">
    <text evidence="3">The sequence shown here is derived from an EMBL/GenBank/DDBJ whole genome shotgun (WGS) entry which is preliminary data.</text>
</comment>
<dbReference type="AlphaFoldDB" id="A0A7X6D1K9"/>
<feature type="compositionally biased region" description="Low complexity" evidence="1">
    <location>
        <begin position="216"/>
        <end position="232"/>
    </location>
</feature>
<sequence length="284" mass="27882">MPDDVGGPPYPDGEGPDSRDRGAADEAFADVVFDDAFVEAARIHEPSARERLLYAGWDPEADPGDDEQQPPGTLLGGYGGGASFGPSGYGLPGRAAPYGPGGPVARGKGLAAPTTRGSGSSPAAGSQPAGGADPARGRPPRRRTGGGPGVGGLPGAGGRAGRWQRPVACVLAMVMGLSVVAFALIAVQRAGSAQRVDQPPTPPASDPGKGGADLVGTGDTTRTTGTGDLPGADPGGTPPTGAGPERPEVDRPVAPVEGVDAVVPRAGEAEPVTDVLAEPAAGTT</sequence>
<proteinExistence type="predicted"/>
<feature type="compositionally biased region" description="Low complexity" evidence="1">
    <location>
        <begin position="117"/>
        <end position="134"/>
    </location>
</feature>
<name>A0A7X6D1K9_9ACTN</name>
<keyword evidence="2" id="KW-0812">Transmembrane</keyword>
<keyword evidence="2" id="KW-1133">Transmembrane helix</keyword>
<feature type="compositionally biased region" description="Acidic residues" evidence="1">
    <location>
        <begin position="59"/>
        <end position="68"/>
    </location>
</feature>
<dbReference type="RefSeq" id="WP_167970724.1">
    <property type="nucleotide sequence ID" value="NZ_BHZG01000488.1"/>
</dbReference>
<evidence type="ECO:0000313" key="4">
    <source>
        <dbReference type="Proteomes" id="UP000578686"/>
    </source>
</evidence>
<feature type="compositionally biased region" description="Gly residues" evidence="1">
    <location>
        <begin position="74"/>
        <end position="91"/>
    </location>
</feature>
<dbReference type="Proteomes" id="UP000578686">
    <property type="component" value="Unassembled WGS sequence"/>
</dbReference>
<reference evidence="3 4" key="1">
    <citation type="submission" date="2020-03" db="EMBL/GenBank/DDBJ databases">
        <title>Draft genome of Streptomyces sp. ventii, isolated from the Axial Seamount in the Pacific Ocean, and resequencing of the two type strains Streptomyces lonarensis strain NCL 716 and Streptomyces bohaiensis strain 11A07.</title>
        <authorList>
            <person name="Loughran R.M."/>
            <person name="Pfannmuller K.M."/>
            <person name="Wasson B.J."/>
            <person name="Deadmond M.C."/>
            <person name="Paddock B.E."/>
            <person name="Koyack M.J."/>
            <person name="Gallegos D.A."/>
            <person name="Mitchell E.A."/>
            <person name="Ushijima B."/>
            <person name="Saw J.H."/>
            <person name="Mcphail K.L."/>
            <person name="Videau P."/>
        </authorList>
    </citation>
    <scope>NUCLEOTIDE SEQUENCE [LARGE SCALE GENOMIC DNA]</scope>
    <source>
        <strain evidence="3 4">NCL716</strain>
    </source>
</reference>
<accession>A0A7X6D1K9</accession>
<evidence type="ECO:0000313" key="3">
    <source>
        <dbReference type="EMBL" id="NJQ06542.1"/>
    </source>
</evidence>
<feature type="region of interest" description="Disordered" evidence="1">
    <location>
        <begin position="191"/>
        <end position="284"/>
    </location>
</feature>
<dbReference type="EMBL" id="JAAVJD010000092">
    <property type="protein sequence ID" value="NJQ06542.1"/>
    <property type="molecule type" value="Genomic_DNA"/>
</dbReference>
<gene>
    <name evidence="3" type="ORF">HCN56_13345</name>
</gene>